<dbReference type="PANTHER" id="PTHR33124">
    <property type="entry name" value="TRANSCRIPTION FACTOR IBH1-LIKE 1"/>
    <property type="match status" value="1"/>
</dbReference>
<comment type="caution">
    <text evidence="5">The sequence shown here is derived from an EMBL/GenBank/DDBJ whole genome shotgun (WGS) entry which is preliminary data.</text>
</comment>
<dbReference type="AlphaFoldDB" id="A0A445IQT0"/>
<dbReference type="CDD" id="cd11444">
    <property type="entry name" value="bHLH_AtIBH1_like"/>
    <property type="match status" value="1"/>
</dbReference>
<name>A0A445IQT0_GLYSO</name>
<proteinExistence type="predicted"/>
<comment type="subcellular location">
    <subcellularLocation>
        <location evidence="1">Nucleus</location>
    </subcellularLocation>
</comment>
<gene>
    <name evidence="5" type="ORF">D0Y65_027754</name>
</gene>
<reference evidence="5 6" key="1">
    <citation type="submission" date="2018-09" db="EMBL/GenBank/DDBJ databases">
        <title>A high-quality reference genome of wild soybean provides a powerful tool to mine soybean genomes.</title>
        <authorList>
            <person name="Xie M."/>
            <person name="Chung C.Y.L."/>
            <person name="Li M.-W."/>
            <person name="Wong F.-L."/>
            <person name="Chan T.-F."/>
            <person name="Lam H.-M."/>
        </authorList>
    </citation>
    <scope>NUCLEOTIDE SEQUENCE [LARGE SCALE GENOMIC DNA]</scope>
    <source>
        <strain evidence="6">cv. W05</strain>
        <tissue evidence="5">Hypocotyl of etiolated seedlings</tissue>
    </source>
</reference>
<keyword evidence="4" id="KW-0539">Nucleus</keyword>
<evidence type="ECO:0000256" key="3">
    <source>
        <dbReference type="ARBA" id="ARBA00023163"/>
    </source>
</evidence>
<dbReference type="Proteomes" id="UP000289340">
    <property type="component" value="Chromosome 10"/>
</dbReference>
<evidence type="ECO:0000256" key="2">
    <source>
        <dbReference type="ARBA" id="ARBA00023015"/>
    </source>
</evidence>
<dbReference type="InterPro" id="IPR044660">
    <property type="entry name" value="IBH1-like"/>
</dbReference>
<dbReference type="SMR" id="A0A445IQT0"/>
<accession>A0A445IQT0</accession>
<dbReference type="GO" id="GO:0006355">
    <property type="term" value="P:regulation of DNA-templated transcription"/>
    <property type="evidence" value="ECO:0007669"/>
    <property type="project" value="InterPro"/>
</dbReference>
<evidence type="ECO:0000256" key="4">
    <source>
        <dbReference type="ARBA" id="ARBA00023242"/>
    </source>
</evidence>
<evidence type="ECO:0000256" key="1">
    <source>
        <dbReference type="ARBA" id="ARBA00004123"/>
    </source>
</evidence>
<dbReference type="PANTHER" id="PTHR33124:SF39">
    <property type="entry name" value="TRANSCRIPTION FACTOR UPBEAT1"/>
    <property type="match status" value="1"/>
</dbReference>
<keyword evidence="6" id="KW-1185">Reference proteome</keyword>
<dbReference type="EMBL" id="QZWG01000010">
    <property type="protein sequence ID" value="RZB88446.1"/>
    <property type="molecule type" value="Genomic_DNA"/>
</dbReference>
<evidence type="ECO:0000313" key="6">
    <source>
        <dbReference type="Proteomes" id="UP000289340"/>
    </source>
</evidence>
<dbReference type="InterPro" id="IPR044549">
    <property type="entry name" value="bHLH_AtIBH1-like"/>
</dbReference>
<keyword evidence="3" id="KW-0804">Transcription</keyword>
<keyword evidence="2" id="KW-0805">Transcription regulation</keyword>
<evidence type="ECO:0000313" key="5">
    <source>
        <dbReference type="EMBL" id="RZB88446.1"/>
    </source>
</evidence>
<protein>
    <submittedName>
        <fullName evidence="5">Transcription factor UPBEAT1</fullName>
    </submittedName>
</protein>
<organism evidence="5 6">
    <name type="scientific">Glycine soja</name>
    <name type="common">Wild soybean</name>
    <dbReference type="NCBI Taxonomy" id="3848"/>
    <lineage>
        <taxon>Eukaryota</taxon>
        <taxon>Viridiplantae</taxon>
        <taxon>Streptophyta</taxon>
        <taxon>Embryophyta</taxon>
        <taxon>Tracheophyta</taxon>
        <taxon>Spermatophyta</taxon>
        <taxon>Magnoliopsida</taxon>
        <taxon>eudicotyledons</taxon>
        <taxon>Gunneridae</taxon>
        <taxon>Pentapetalae</taxon>
        <taxon>rosids</taxon>
        <taxon>fabids</taxon>
        <taxon>Fabales</taxon>
        <taxon>Fabaceae</taxon>
        <taxon>Papilionoideae</taxon>
        <taxon>50 kb inversion clade</taxon>
        <taxon>NPAAA clade</taxon>
        <taxon>indigoferoid/millettioid clade</taxon>
        <taxon>Phaseoleae</taxon>
        <taxon>Glycine</taxon>
        <taxon>Glycine subgen. Soja</taxon>
    </lineage>
</organism>
<sequence length="128" mass="14352">MGISSQPSLVSLSLKDLIQGTEENRTSSSYGCLRSKALAAQAKKVKGTKRSVRRPRRILMMKRRSGSRRGSNNGIRRRVRKLKSLVPNSDSLELDGLFRDTADYILSLQTRVRVMQVMVKVLTGSDDE</sequence>
<dbReference type="GO" id="GO:0005634">
    <property type="term" value="C:nucleus"/>
    <property type="evidence" value="ECO:0007669"/>
    <property type="project" value="UniProtKB-SubCell"/>
</dbReference>
<dbReference type="Gramene" id="XM_028326412.1">
    <property type="protein sequence ID" value="XP_028182213.1"/>
    <property type="gene ID" value="LOC114369215"/>
</dbReference>